<feature type="transmembrane region" description="Helical" evidence="2">
    <location>
        <begin position="194"/>
        <end position="213"/>
    </location>
</feature>
<evidence type="ECO:0000256" key="2">
    <source>
        <dbReference type="SAM" id="Phobius"/>
    </source>
</evidence>
<evidence type="ECO:0000313" key="5">
    <source>
        <dbReference type="Proteomes" id="UP000294933"/>
    </source>
</evidence>
<dbReference type="EMBL" id="ML170200">
    <property type="protein sequence ID" value="TDL19114.1"/>
    <property type="molecule type" value="Genomic_DNA"/>
</dbReference>
<gene>
    <name evidence="4" type="ORF">BD410DRAFT_842361</name>
</gene>
<dbReference type="AlphaFoldDB" id="A0A4Y7PUM3"/>
<name>A0A4Y7PUM3_9AGAM</name>
<dbReference type="InterPro" id="IPR045339">
    <property type="entry name" value="DUF6534"/>
</dbReference>
<dbReference type="PANTHER" id="PTHR40465:SF1">
    <property type="entry name" value="DUF6534 DOMAIN-CONTAINING PROTEIN"/>
    <property type="match status" value="1"/>
</dbReference>
<dbReference type="OrthoDB" id="2535105at2759"/>
<organism evidence="4 5">
    <name type="scientific">Rickenella mellea</name>
    <dbReference type="NCBI Taxonomy" id="50990"/>
    <lineage>
        <taxon>Eukaryota</taxon>
        <taxon>Fungi</taxon>
        <taxon>Dikarya</taxon>
        <taxon>Basidiomycota</taxon>
        <taxon>Agaricomycotina</taxon>
        <taxon>Agaricomycetes</taxon>
        <taxon>Hymenochaetales</taxon>
        <taxon>Rickenellaceae</taxon>
        <taxon>Rickenella</taxon>
    </lineage>
</organism>
<dbReference type="PANTHER" id="PTHR40465">
    <property type="entry name" value="CHROMOSOME 1, WHOLE GENOME SHOTGUN SEQUENCE"/>
    <property type="match status" value="1"/>
</dbReference>
<dbReference type="VEuPathDB" id="FungiDB:BD410DRAFT_842361"/>
<evidence type="ECO:0000259" key="3">
    <source>
        <dbReference type="Pfam" id="PF20152"/>
    </source>
</evidence>
<feature type="transmembrane region" description="Helical" evidence="2">
    <location>
        <begin position="78"/>
        <end position="101"/>
    </location>
</feature>
<feature type="domain" description="DUF6534" evidence="3">
    <location>
        <begin position="159"/>
        <end position="245"/>
    </location>
</feature>
<sequence>MPAVTVADTFGAALIGLVASAILYGLTVLQTTYTKDRKSLKWFVGAMFTADTVHLILCTWCIYWYLVARFGDFPNLGIPHWSINLQTVANAVVGVGVQMFFARRVWKISRQKLLTALIVLLSVLHGSFSIIFTAEAFILDNFAKYGRLKWVTSIGLGSAAAADILIAFSLCYFLHKSRTGFARTDTLITKLMVYAVNTGLMTSIFATLTLILATTMPSLLVWVPFFWCLGRVYINSLLAILNSREMLRETVLPSDGSLVHLSQLRSDGSNAYRYPMDPKKLSPSLSVAVETTQGQRNDYIPTTKTIDIETQSPSSTMDPNSPNVHLSFHQSPPTVTNQNGPINPSYKR</sequence>
<accession>A0A4Y7PUM3</accession>
<reference evidence="4 5" key="1">
    <citation type="submission" date="2018-06" db="EMBL/GenBank/DDBJ databases">
        <title>A transcriptomic atlas of mushroom development highlights an independent origin of complex multicellularity.</title>
        <authorList>
            <consortium name="DOE Joint Genome Institute"/>
            <person name="Krizsan K."/>
            <person name="Almasi E."/>
            <person name="Merenyi Z."/>
            <person name="Sahu N."/>
            <person name="Viragh M."/>
            <person name="Koszo T."/>
            <person name="Mondo S."/>
            <person name="Kiss B."/>
            <person name="Balint B."/>
            <person name="Kues U."/>
            <person name="Barry K."/>
            <person name="Hegedus J.C."/>
            <person name="Henrissat B."/>
            <person name="Johnson J."/>
            <person name="Lipzen A."/>
            <person name="Ohm R."/>
            <person name="Nagy I."/>
            <person name="Pangilinan J."/>
            <person name="Yan J."/>
            <person name="Xiong Y."/>
            <person name="Grigoriev I.V."/>
            <person name="Hibbett D.S."/>
            <person name="Nagy L.G."/>
        </authorList>
    </citation>
    <scope>NUCLEOTIDE SEQUENCE [LARGE SCALE GENOMIC DNA]</scope>
    <source>
        <strain evidence="4 5">SZMC22713</strain>
    </source>
</reference>
<feature type="region of interest" description="Disordered" evidence="1">
    <location>
        <begin position="293"/>
        <end position="348"/>
    </location>
</feature>
<dbReference type="STRING" id="50990.A0A4Y7PUM3"/>
<keyword evidence="2" id="KW-0472">Membrane</keyword>
<keyword evidence="2" id="KW-1133">Transmembrane helix</keyword>
<keyword evidence="2" id="KW-0812">Transmembrane</keyword>
<protein>
    <recommendedName>
        <fullName evidence="3">DUF6534 domain-containing protein</fullName>
    </recommendedName>
</protein>
<feature type="transmembrane region" description="Helical" evidence="2">
    <location>
        <begin position="113"/>
        <end position="138"/>
    </location>
</feature>
<feature type="transmembrane region" description="Helical" evidence="2">
    <location>
        <begin position="150"/>
        <end position="174"/>
    </location>
</feature>
<keyword evidence="5" id="KW-1185">Reference proteome</keyword>
<evidence type="ECO:0000256" key="1">
    <source>
        <dbReference type="SAM" id="MobiDB-lite"/>
    </source>
</evidence>
<proteinExistence type="predicted"/>
<feature type="transmembrane region" description="Helical" evidence="2">
    <location>
        <begin position="12"/>
        <end position="30"/>
    </location>
</feature>
<feature type="transmembrane region" description="Helical" evidence="2">
    <location>
        <begin position="42"/>
        <end position="66"/>
    </location>
</feature>
<feature type="compositionally biased region" description="Polar residues" evidence="1">
    <location>
        <begin position="293"/>
        <end position="342"/>
    </location>
</feature>
<dbReference type="Pfam" id="PF20152">
    <property type="entry name" value="DUF6534"/>
    <property type="match status" value="1"/>
</dbReference>
<feature type="transmembrane region" description="Helical" evidence="2">
    <location>
        <begin position="219"/>
        <end position="241"/>
    </location>
</feature>
<dbReference type="Proteomes" id="UP000294933">
    <property type="component" value="Unassembled WGS sequence"/>
</dbReference>
<evidence type="ECO:0000313" key="4">
    <source>
        <dbReference type="EMBL" id="TDL19114.1"/>
    </source>
</evidence>